<evidence type="ECO:0000256" key="2">
    <source>
        <dbReference type="ARBA" id="ARBA00022481"/>
    </source>
</evidence>
<dbReference type="AlphaFoldDB" id="A0A5C7WGS2"/>
<protein>
    <submittedName>
        <fullName evidence="4">Prepilin-type N-terminal cleavage/methylation domain-containing protein</fullName>
    </submittedName>
</protein>
<gene>
    <name evidence="4" type="ORF">E6Q51_05790</name>
</gene>
<dbReference type="Gene3D" id="3.30.700.10">
    <property type="entry name" value="Glycoprotein, Type 4 Pilin"/>
    <property type="match status" value="1"/>
</dbReference>
<dbReference type="InterPro" id="IPR012902">
    <property type="entry name" value="N_methyl_site"/>
</dbReference>
<dbReference type="PROSITE" id="PS00409">
    <property type="entry name" value="PROKAR_NTER_METHYL"/>
    <property type="match status" value="1"/>
</dbReference>
<keyword evidence="3" id="KW-0472">Membrane</keyword>
<comment type="caution">
    <text evidence="4">The sequence shown here is derived from an EMBL/GenBank/DDBJ whole genome shotgun (WGS) entry which is preliminary data.</text>
</comment>
<keyword evidence="3" id="KW-0812">Transmembrane</keyword>
<sequence length="107" mass="11193">MQLKINQQGFTLIELMLVVGIIGVLTSIAIPAYQDYAKDAADNSCAMQTKEFTNNYILADKTGRSLPVSSRGACDTPAVITSTTISATAKSPGSKTTTCILATAVCS</sequence>
<organism evidence="4 5">
    <name type="scientific">Methylophilus methylotrophus</name>
    <name type="common">Bacterium W3A1</name>
    <dbReference type="NCBI Taxonomy" id="17"/>
    <lineage>
        <taxon>Bacteria</taxon>
        <taxon>Pseudomonadati</taxon>
        <taxon>Pseudomonadota</taxon>
        <taxon>Betaproteobacteria</taxon>
        <taxon>Nitrosomonadales</taxon>
        <taxon>Methylophilaceae</taxon>
        <taxon>Methylophilus</taxon>
    </lineage>
</organism>
<proteinExistence type="inferred from homology"/>
<accession>A0A5C7WGS2</accession>
<reference evidence="4 5" key="1">
    <citation type="submission" date="2018-09" db="EMBL/GenBank/DDBJ databases">
        <title>Metagenome Assembled Genomes from an Advanced Water Purification Facility.</title>
        <authorList>
            <person name="Stamps B.W."/>
            <person name="Spear J.R."/>
        </authorList>
    </citation>
    <scope>NUCLEOTIDE SEQUENCE [LARGE SCALE GENOMIC DNA]</scope>
    <source>
        <strain evidence="4">Bin_42_2</strain>
    </source>
</reference>
<dbReference type="PANTHER" id="PTHR30093:SF34">
    <property type="entry name" value="PREPILIN PEPTIDASE-DEPENDENT PROTEIN D"/>
    <property type="match status" value="1"/>
</dbReference>
<comment type="similarity">
    <text evidence="1">Belongs to the N-Me-Phe pilin family.</text>
</comment>
<dbReference type="Pfam" id="PF07963">
    <property type="entry name" value="N_methyl"/>
    <property type="match status" value="1"/>
</dbReference>
<keyword evidence="3" id="KW-1133">Transmembrane helix</keyword>
<dbReference type="SUPFAM" id="SSF54523">
    <property type="entry name" value="Pili subunits"/>
    <property type="match status" value="1"/>
</dbReference>
<dbReference type="NCBIfam" id="TIGR02532">
    <property type="entry name" value="IV_pilin_GFxxxE"/>
    <property type="match status" value="1"/>
</dbReference>
<evidence type="ECO:0000256" key="1">
    <source>
        <dbReference type="ARBA" id="ARBA00005233"/>
    </source>
</evidence>
<evidence type="ECO:0000313" key="5">
    <source>
        <dbReference type="Proteomes" id="UP000321374"/>
    </source>
</evidence>
<evidence type="ECO:0000256" key="3">
    <source>
        <dbReference type="SAM" id="Phobius"/>
    </source>
</evidence>
<keyword evidence="2" id="KW-0488">Methylation</keyword>
<dbReference type="InterPro" id="IPR045584">
    <property type="entry name" value="Pilin-like"/>
</dbReference>
<feature type="transmembrane region" description="Helical" evidence="3">
    <location>
        <begin position="12"/>
        <end position="33"/>
    </location>
</feature>
<dbReference type="PANTHER" id="PTHR30093">
    <property type="entry name" value="GENERAL SECRETION PATHWAY PROTEIN G"/>
    <property type="match status" value="1"/>
</dbReference>
<evidence type="ECO:0000313" key="4">
    <source>
        <dbReference type="EMBL" id="TXI36299.1"/>
    </source>
</evidence>
<dbReference type="Proteomes" id="UP000321374">
    <property type="component" value="Unassembled WGS sequence"/>
</dbReference>
<name>A0A5C7WGS2_METME</name>
<dbReference type="EMBL" id="SSGG01000094">
    <property type="protein sequence ID" value="TXI36299.1"/>
    <property type="molecule type" value="Genomic_DNA"/>
</dbReference>